<gene>
    <name evidence="2" type="ORF">Edafosvirus4_42</name>
</gene>
<keyword evidence="1" id="KW-0472">Membrane</keyword>
<evidence type="ECO:0000313" key="2">
    <source>
        <dbReference type="EMBL" id="AYV78058.1"/>
    </source>
</evidence>
<dbReference type="EMBL" id="MK072069">
    <property type="protein sequence ID" value="AYV78058.1"/>
    <property type="molecule type" value="Genomic_DNA"/>
</dbReference>
<proteinExistence type="predicted"/>
<organism evidence="2">
    <name type="scientific">Edafosvirus sp</name>
    <dbReference type="NCBI Taxonomy" id="2487765"/>
    <lineage>
        <taxon>Viruses</taxon>
        <taxon>Varidnaviria</taxon>
        <taxon>Bamfordvirae</taxon>
        <taxon>Nucleocytoviricota</taxon>
        <taxon>Megaviricetes</taxon>
        <taxon>Imitervirales</taxon>
        <taxon>Mimiviridae</taxon>
        <taxon>Klosneuvirinae</taxon>
    </lineage>
</organism>
<accession>A0A3G4ZT42</accession>
<name>A0A3G4ZT42_9VIRU</name>
<sequence>MDKETKKYLIVGAIIVVICIVCLLCSSSLGLFKPKPVQICLPGTTQICPCSDGKGVQLCKADGSGYGSCENCKPEQICKPGSEKECATKCPNGSPQIQTCNPNGLSYSPCACKGTLCNPGAQNVCQCSDGKSGTQTCNSDGSAYNPCDCTPPKICNPGDKRTCTCPNGSGTETCNSDGTAYNPCDCPPPKICTPGQQQDCSCEGGKKGKQTCNIDGTAYNACDCTPPKICTPGDKRTCTCSSGSGFQICNSDGTAYSTCDCTPPKICTPGQQQDCTCGAGRNGKQTCNADGTAYNPCECAPDMPNKLYAIGRNDGSLYGKSDPNGDWVPIQTYKKGEPKITSFSRDSLGNYIGTFDMTGTDTGLPGTNYTFTKQNIYSSWNGPREPLIGPRKYIAGNNNDYYALGRDNCIYYSKCLTGPWNKLENSCGMQNIILDKDGKRFVGVGLEGKIYTKASASPNDKWILTNDDCCASSIALVNDIFYGIGLAPKTDGIYQRKNITDPWSAQSLNNSRGFSYINGIKE</sequence>
<keyword evidence="1" id="KW-0812">Transmembrane</keyword>
<feature type="transmembrane region" description="Helical" evidence="1">
    <location>
        <begin position="9"/>
        <end position="32"/>
    </location>
</feature>
<keyword evidence="1" id="KW-1133">Transmembrane helix</keyword>
<reference evidence="2" key="1">
    <citation type="submission" date="2018-10" db="EMBL/GenBank/DDBJ databases">
        <title>Hidden diversity of soil giant viruses.</title>
        <authorList>
            <person name="Schulz F."/>
            <person name="Alteio L."/>
            <person name="Goudeau D."/>
            <person name="Ryan E.M."/>
            <person name="Malmstrom R.R."/>
            <person name="Blanchard J."/>
            <person name="Woyke T."/>
        </authorList>
    </citation>
    <scope>NUCLEOTIDE SEQUENCE</scope>
    <source>
        <strain evidence="2">EDV1</strain>
    </source>
</reference>
<protein>
    <submittedName>
        <fullName evidence="2">Uncharacterized protein</fullName>
    </submittedName>
</protein>
<evidence type="ECO:0000256" key="1">
    <source>
        <dbReference type="SAM" id="Phobius"/>
    </source>
</evidence>